<evidence type="ECO:0000256" key="8">
    <source>
        <dbReference type="ARBA" id="ARBA00023235"/>
    </source>
</evidence>
<dbReference type="AlphaFoldDB" id="S7U1Q7"/>
<dbReference type="HAMAP" id="MF_00135">
    <property type="entry name" value="PRAI"/>
    <property type="match status" value="1"/>
</dbReference>
<name>S7U1Q7_DESML</name>
<dbReference type="GO" id="GO:0004640">
    <property type="term" value="F:phosphoribosylanthranilate isomerase activity"/>
    <property type="evidence" value="ECO:0007669"/>
    <property type="project" value="UniProtKB-UniRule"/>
</dbReference>
<comment type="catalytic activity">
    <reaction evidence="1 9">
        <text>N-(5-phospho-beta-D-ribosyl)anthranilate = 1-(2-carboxyphenylamino)-1-deoxy-D-ribulose 5-phosphate</text>
        <dbReference type="Rhea" id="RHEA:21540"/>
        <dbReference type="ChEBI" id="CHEBI:18277"/>
        <dbReference type="ChEBI" id="CHEBI:58613"/>
        <dbReference type="EC" id="5.3.1.24"/>
    </reaction>
</comment>
<dbReference type="UniPathway" id="UPA00035">
    <property type="reaction ID" value="UER00042"/>
</dbReference>
<evidence type="ECO:0000256" key="2">
    <source>
        <dbReference type="ARBA" id="ARBA00004664"/>
    </source>
</evidence>
<dbReference type="PANTHER" id="PTHR42894:SF1">
    <property type="entry name" value="N-(5'-PHOSPHORIBOSYL)ANTHRANILATE ISOMERASE"/>
    <property type="match status" value="1"/>
</dbReference>
<keyword evidence="12" id="KW-1185">Reference proteome</keyword>
<keyword evidence="6 9" id="KW-0822">Tryptophan biosynthesis</keyword>
<dbReference type="PANTHER" id="PTHR42894">
    <property type="entry name" value="N-(5'-PHOSPHORIBOSYL)ANTHRANILATE ISOMERASE"/>
    <property type="match status" value="1"/>
</dbReference>
<sequence length="253" mass="27360">MIVQIYEIQTPEETETLVSMGVDHIGSVLTSESGWRDAGVKAAVDASRGRARHSIIPLFNTPETVFRVLDHYQPEYVHFCDALSDGPGILPECRNMILLQEQIRRRYPNVGIIRAIPVGPSGRGGAVPSLALAEMFAPISDIFLTDTLVLAPSGSQDRQPVKGFVGITGRTCDWCVAKALAAWSPIPVILAGGLSPENVHEAVLAVRPAGVDSCTGTNALDAKGRPIRFRKDMARVRRFIDEARRAAAPDPIS</sequence>
<comment type="similarity">
    <text evidence="9">Belongs to the TrpF family.</text>
</comment>
<dbReference type="EC" id="5.3.1.24" evidence="3 9"/>
<evidence type="ECO:0000259" key="10">
    <source>
        <dbReference type="Pfam" id="PF00697"/>
    </source>
</evidence>
<dbReference type="GO" id="GO:0000162">
    <property type="term" value="P:L-tryptophan biosynthetic process"/>
    <property type="evidence" value="ECO:0007669"/>
    <property type="project" value="UniProtKB-UniRule"/>
</dbReference>
<evidence type="ECO:0000256" key="1">
    <source>
        <dbReference type="ARBA" id="ARBA00001164"/>
    </source>
</evidence>
<evidence type="ECO:0000256" key="9">
    <source>
        <dbReference type="HAMAP-Rule" id="MF_00135"/>
    </source>
</evidence>
<protein>
    <recommendedName>
        <fullName evidence="4 9">N-(5'-phosphoribosyl)anthranilate isomerase</fullName>
        <shortName evidence="9">PRAI</shortName>
        <ecNumber evidence="3 9">5.3.1.24</ecNumber>
    </recommendedName>
</protein>
<comment type="pathway">
    <text evidence="2 9">Amino-acid biosynthesis; L-tryptophan biosynthesis; L-tryptophan from chorismate: step 3/5.</text>
</comment>
<dbReference type="Gene3D" id="3.20.20.70">
    <property type="entry name" value="Aldolase class I"/>
    <property type="match status" value="1"/>
</dbReference>
<reference evidence="11 12" key="1">
    <citation type="journal article" date="2013" name="Genome Announc.">
        <title>Draft genome sequences for three mercury-methylating, sulfate-reducing bacteria.</title>
        <authorList>
            <person name="Brown S.D."/>
            <person name="Hurt R.A.Jr."/>
            <person name="Gilmour C.C."/>
            <person name="Elias D.A."/>
        </authorList>
    </citation>
    <scope>NUCLEOTIDE SEQUENCE [LARGE SCALE GENOMIC DNA]</scope>
    <source>
        <strain evidence="11 12">DSM 2059</strain>
    </source>
</reference>
<keyword evidence="8 9" id="KW-0413">Isomerase</keyword>
<dbReference type="EMBL" id="ATHJ01000061">
    <property type="protein sequence ID" value="EPR42950.1"/>
    <property type="molecule type" value="Genomic_DNA"/>
</dbReference>
<proteinExistence type="inferred from homology"/>
<dbReference type="RefSeq" id="WP_020875048.1">
    <property type="nucleotide sequence ID" value="NZ_ATHJ01000061.1"/>
</dbReference>
<gene>
    <name evidence="9" type="primary">trpF</name>
    <name evidence="11" type="ORF">dsmv_0031</name>
</gene>
<dbReference type="InterPro" id="IPR011060">
    <property type="entry name" value="RibuloseP-bd_barrel"/>
</dbReference>
<evidence type="ECO:0000256" key="7">
    <source>
        <dbReference type="ARBA" id="ARBA00023141"/>
    </source>
</evidence>
<comment type="caution">
    <text evidence="11">The sequence shown here is derived from an EMBL/GenBank/DDBJ whole genome shotgun (WGS) entry which is preliminary data.</text>
</comment>
<evidence type="ECO:0000313" key="11">
    <source>
        <dbReference type="EMBL" id="EPR42950.1"/>
    </source>
</evidence>
<dbReference type="STRING" id="897.B2D07_10250"/>
<dbReference type="SUPFAM" id="SSF51366">
    <property type="entry name" value="Ribulose-phoshate binding barrel"/>
    <property type="match status" value="1"/>
</dbReference>
<evidence type="ECO:0000256" key="4">
    <source>
        <dbReference type="ARBA" id="ARBA00022272"/>
    </source>
</evidence>
<evidence type="ECO:0000256" key="5">
    <source>
        <dbReference type="ARBA" id="ARBA00022605"/>
    </source>
</evidence>
<dbReference type="InterPro" id="IPR001240">
    <property type="entry name" value="PRAI_dom"/>
</dbReference>
<dbReference type="InterPro" id="IPR044643">
    <property type="entry name" value="TrpF_fam"/>
</dbReference>
<evidence type="ECO:0000256" key="3">
    <source>
        <dbReference type="ARBA" id="ARBA00012572"/>
    </source>
</evidence>
<accession>S7U1Q7</accession>
<dbReference type="Pfam" id="PF00697">
    <property type="entry name" value="PRAI"/>
    <property type="match status" value="1"/>
</dbReference>
<keyword evidence="5 9" id="KW-0028">Amino-acid biosynthesis</keyword>
<evidence type="ECO:0000256" key="6">
    <source>
        <dbReference type="ARBA" id="ARBA00022822"/>
    </source>
</evidence>
<dbReference type="InterPro" id="IPR013785">
    <property type="entry name" value="Aldolase_TIM"/>
</dbReference>
<organism evidence="11 12">
    <name type="scientific">Desulfococcus multivorans DSM 2059</name>
    <dbReference type="NCBI Taxonomy" id="1121405"/>
    <lineage>
        <taxon>Bacteria</taxon>
        <taxon>Pseudomonadati</taxon>
        <taxon>Thermodesulfobacteriota</taxon>
        <taxon>Desulfobacteria</taxon>
        <taxon>Desulfobacterales</taxon>
        <taxon>Desulfococcaceae</taxon>
        <taxon>Desulfococcus</taxon>
    </lineage>
</organism>
<dbReference type="eggNOG" id="COG0135">
    <property type="taxonomic scope" value="Bacteria"/>
</dbReference>
<keyword evidence="7 9" id="KW-0057">Aromatic amino acid biosynthesis</keyword>
<evidence type="ECO:0000313" key="12">
    <source>
        <dbReference type="Proteomes" id="UP000014977"/>
    </source>
</evidence>
<dbReference type="Proteomes" id="UP000014977">
    <property type="component" value="Unassembled WGS sequence"/>
</dbReference>
<feature type="domain" description="N-(5'phosphoribosyl) anthranilate isomerase (PRAI)" evidence="10">
    <location>
        <begin position="166"/>
        <end position="214"/>
    </location>
</feature>